<evidence type="ECO:0000256" key="19">
    <source>
        <dbReference type="SAM" id="MobiDB-lite"/>
    </source>
</evidence>
<dbReference type="GO" id="GO:0016818">
    <property type="term" value="F:hydrolase activity, acting on acid anhydrides, in phosphorus-containing anhydrides"/>
    <property type="evidence" value="ECO:0007669"/>
    <property type="project" value="InterPro"/>
</dbReference>
<dbReference type="GO" id="GO:0006289">
    <property type="term" value="P:nucleotide-excision repair"/>
    <property type="evidence" value="ECO:0007669"/>
    <property type="project" value="InterPro"/>
</dbReference>
<dbReference type="GO" id="GO:0045951">
    <property type="term" value="P:positive regulation of mitotic recombination"/>
    <property type="evidence" value="ECO:0007669"/>
    <property type="project" value="TreeGrafter"/>
</dbReference>
<dbReference type="InterPro" id="IPR006554">
    <property type="entry name" value="Helicase-like_DEXD_c2"/>
</dbReference>
<evidence type="ECO:0000313" key="21">
    <source>
        <dbReference type="EMBL" id="ELR17209.1"/>
    </source>
</evidence>
<evidence type="ECO:0000313" key="22">
    <source>
        <dbReference type="Proteomes" id="UP000011083"/>
    </source>
</evidence>
<dbReference type="InterPro" id="IPR027417">
    <property type="entry name" value="P-loop_NTPase"/>
</dbReference>
<evidence type="ECO:0000256" key="11">
    <source>
        <dbReference type="ARBA" id="ARBA00023004"/>
    </source>
</evidence>
<dbReference type="KEGG" id="acan:ACA1_058750"/>
<comment type="similarity">
    <text evidence="3">Belongs to the helicase family. RAD3/XPD subfamily.</text>
</comment>
<evidence type="ECO:0000256" key="8">
    <source>
        <dbReference type="ARBA" id="ARBA00022801"/>
    </source>
</evidence>
<dbReference type="GO" id="GO:0005524">
    <property type="term" value="F:ATP binding"/>
    <property type="evidence" value="ECO:0007669"/>
    <property type="project" value="UniProtKB-KW"/>
</dbReference>
<dbReference type="InterPro" id="IPR045028">
    <property type="entry name" value="DinG/Rad3-like"/>
</dbReference>
<dbReference type="GeneID" id="14918087"/>
<feature type="domain" description="Helicase ATP-binding" evidence="20">
    <location>
        <begin position="1"/>
        <end position="259"/>
    </location>
</feature>
<dbReference type="RefSeq" id="XP_004339222.1">
    <property type="nucleotide sequence ID" value="XM_004339174.1"/>
</dbReference>
<evidence type="ECO:0000256" key="14">
    <source>
        <dbReference type="ARBA" id="ARBA00023204"/>
    </source>
</evidence>
<comment type="cofactor">
    <cofactor evidence="1">
        <name>[4Fe-4S] cluster</name>
        <dbReference type="ChEBI" id="CHEBI:49883"/>
    </cofactor>
</comment>
<evidence type="ECO:0000256" key="7">
    <source>
        <dbReference type="ARBA" id="ARBA00022763"/>
    </source>
</evidence>
<proteinExistence type="inferred from homology"/>
<dbReference type="Pfam" id="PF13307">
    <property type="entry name" value="Helicase_C_2"/>
    <property type="match status" value="1"/>
</dbReference>
<dbReference type="AlphaFoldDB" id="L8GVG5"/>
<dbReference type="PRINTS" id="PR00852">
    <property type="entry name" value="XRODRMPGMNTD"/>
</dbReference>
<evidence type="ECO:0000259" key="20">
    <source>
        <dbReference type="PROSITE" id="PS51193"/>
    </source>
</evidence>
<keyword evidence="8" id="KW-0378">Hydrolase</keyword>
<keyword evidence="15" id="KW-0413">Isomerase</keyword>
<feature type="region of interest" description="Disordered" evidence="19">
    <location>
        <begin position="660"/>
        <end position="696"/>
    </location>
</feature>
<reference evidence="21 22" key="1">
    <citation type="journal article" date="2013" name="Genome Biol.">
        <title>Genome of Acanthamoeba castellanii highlights extensive lateral gene transfer and early evolution of tyrosine kinase signaling.</title>
        <authorList>
            <person name="Clarke M."/>
            <person name="Lohan A.J."/>
            <person name="Liu B."/>
            <person name="Lagkouvardos I."/>
            <person name="Roy S."/>
            <person name="Zafar N."/>
            <person name="Bertelli C."/>
            <person name="Schilde C."/>
            <person name="Kianianmomeni A."/>
            <person name="Burglin T.R."/>
            <person name="Frech C."/>
            <person name="Turcotte B."/>
            <person name="Kopec K.O."/>
            <person name="Synnott J.M."/>
            <person name="Choo C."/>
            <person name="Paponov I."/>
            <person name="Finkler A."/>
            <person name="Soon Heng Tan C."/>
            <person name="Hutchins A.P."/>
            <person name="Weinmeier T."/>
            <person name="Rattei T."/>
            <person name="Chu J.S."/>
            <person name="Gimenez G."/>
            <person name="Irimia M."/>
            <person name="Rigden D.J."/>
            <person name="Fitzpatrick D.A."/>
            <person name="Lorenzo-Morales J."/>
            <person name="Bateman A."/>
            <person name="Chiu C.H."/>
            <person name="Tang P."/>
            <person name="Hegemann P."/>
            <person name="Fromm H."/>
            <person name="Raoult D."/>
            <person name="Greub G."/>
            <person name="Miranda-Saavedra D."/>
            <person name="Chen N."/>
            <person name="Nash P."/>
            <person name="Ginger M.L."/>
            <person name="Horn M."/>
            <person name="Schaap P."/>
            <person name="Caler L."/>
            <person name="Loftus B."/>
        </authorList>
    </citation>
    <scope>NUCLEOTIDE SEQUENCE [LARGE SCALE GENOMIC DNA]</scope>
    <source>
        <strain evidence="21 22">Neff</strain>
    </source>
</reference>
<dbReference type="InterPro" id="IPR013020">
    <property type="entry name" value="Rad3/Chl1-like"/>
</dbReference>
<dbReference type="PROSITE" id="PS51193">
    <property type="entry name" value="HELICASE_ATP_BIND_2"/>
    <property type="match status" value="1"/>
</dbReference>
<evidence type="ECO:0000256" key="1">
    <source>
        <dbReference type="ARBA" id="ARBA00001966"/>
    </source>
</evidence>
<dbReference type="InterPro" id="IPR010614">
    <property type="entry name" value="RAD3-like_helicase_DEAD"/>
</dbReference>
<evidence type="ECO:0000256" key="12">
    <source>
        <dbReference type="ARBA" id="ARBA00023014"/>
    </source>
</evidence>
<evidence type="ECO:0000256" key="6">
    <source>
        <dbReference type="ARBA" id="ARBA00022741"/>
    </source>
</evidence>
<comment type="subcellular location">
    <subcellularLocation>
        <location evidence="2">Nucleus</location>
    </subcellularLocation>
</comment>
<dbReference type="VEuPathDB" id="AmoebaDB:ACA1_058750"/>
<dbReference type="SMART" id="SM00488">
    <property type="entry name" value="DEXDc2"/>
    <property type="match status" value="1"/>
</dbReference>
<comment type="catalytic activity">
    <reaction evidence="18">
        <text>ATP + H2O = ADP + phosphate + H(+)</text>
        <dbReference type="Rhea" id="RHEA:13065"/>
        <dbReference type="ChEBI" id="CHEBI:15377"/>
        <dbReference type="ChEBI" id="CHEBI:15378"/>
        <dbReference type="ChEBI" id="CHEBI:30616"/>
        <dbReference type="ChEBI" id="CHEBI:43474"/>
        <dbReference type="ChEBI" id="CHEBI:456216"/>
        <dbReference type="EC" id="5.6.2.3"/>
    </reaction>
</comment>
<evidence type="ECO:0000256" key="9">
    <source>
        <dbReference type="ARBA" id="ARBA00022806"/>
    </source>
</evidence>
<dbReference type="OMA" id="MCEFFEN"/>
<accession>L8GVG5</accession>
<evidence type="ECO:0000256" key="18">
    <source>
        <dbReference type="ARBA" id="ARBA00048954"/>
    </source>
</evidence>
<dbReference type="InterPro" id="IPR014013">
    <property type="entry name" value="Helic_SF1/SF2_ATP-bd_DinG/Rad3"/>
</dbReference>
<keyword evidence="16" id="KW-0539">Nucleus</keyword>
<name>L8GVG5_ACACF</name>
<evidence type="ECO:0000256" key="15">
    <source>
        <dbReference type="ARBA" id="ARBA00023235"/>
    </source>
</evidence>
<dbReference type="InterPro" id="IPR002464">
    <property type="entry name" value="DNA/RNA_helicase_DEAH_CS"/>
</dbReference>
<dbReference type="PANTHER" id="PTHR11472">
    <property type="entry name" value="DNA REPAIR DEAD HELICASE RAD3/XP-D SUBFAMILY MEMBER"/>
    <property type="match status" value="1"/>
</dbReference>
<keyword evidence="6" id="KW-0547">Nucleotide-binding</keyword>
<dbReference type="GO" id="GO:0051539">
    <property type="term" value="F:4 iron, 4 sulfur cluster binding"/>
    <property type="evidence" value="ECO:0007669"/>
    <property type="project" value="UniProtKB-KW"/>
</dbReference>
<evidence type="ECO:0000256" key="16">
    <source>
        <dbReference type="ARBA" id="ARBA00023242"/>
    </source>
</evidence>
<dbReference type="GO" id="GO:0005634">
    <property type="term" value="C:nucleus"/>
    <property type="evidence" value="ECO:0007669"/>
    <property type="project" value="UniProtKB-SubCell"/>
</dbReference>
<dbReference type="STRING" id="1257118.L8GVG5"/>
<dbReference type="SUPFAM" id="SSF52540">
    <property type="entry name" value="P-loop containing nucleoside triphosphate hydrolases"/>
    <property type="match status" value="1"/>
</dbReference>
<dbReference type="Gene3D" id="1.10.275.40">
    <property type="match status" value="1"/>
</dbReference>
<keyword evidence="4" id="KW-0004">4Fe-4S</keyword>
<dbReference type="OrthoDB" id="272481at2759"/>
<evidence type="ECO:0000256" key="5">
    <source>
        <dbReference type="ARBA" id="ARBA00022723"/>
    </source>
</evidence>
<dbReference type="SMART" id="SM00491">
    <property type="entry name" value="HELICc2"/>
    <property type="match status" value="1"/>
</dbReference>
<dbReference type="InterPro" id="IPR006555">
    <property type="entry name" value="ATP-dep_Helicase_C"/>
</dbReference>
<dbReference type="InterPro" id="IPR010643">
    <property type="entry name" value="HBB"/>
</dbReference>
<keyword evidence="5" id="KW-0479">Metal-binding</keyword>
<dbReference type="PANTHER" id="PTHR11472:SF1">
    <property type="entry name" value="GENERAL TRANSCRIPTION AND DNA REPAIR FACTOR IIH HELICASE SUBUNIT XPD"/>
    <property type="match status" value="1"/>
</dbReference>
<keyword evidence="11" id="KW-0408">Iron</keyword>
<dbReference type="Gene3D" id="3.40.50.300">
    <property type="entry name" value="P-loop containing nucleotide triphosphate hydrolases"/>
    <property type="match status" value="3"/>
</dbReference>
<keyword evidence="9" id="KW-0347">Helicase</keyword>
<keyword evidence="7" id="KW-0227">DNA damage</keyword>
<sequence length="696" mass="78481">MPSGTGKTVSLLSLITSYQLAHPEVGKLVYCSRTVPEIEKAVEELRRVVAYRDQELGDDAPKFLGLALSARRNLCIHPQVSQHTQGVVVDSKCRGLTSSWVRAEADKYRGLHEETTDGQGRRSVGPVELCDFFEEYEKNGRDVLLNGVYSLGDLKQIGRERGWCPYFLARHLINFSHVVIYSYQYIIDPKISDLVSKEFKKNSIVVFDEAHNIDNVCIDALSVNIDKRILGASARSVKNLSTNITRIKATDADKLKKEYNRLVEGLSGIARIADEAKADPVLPDDVIQEVIPANIRKAEDFIDLLKRFLQYLQARLNTKQVISEPPLAFLQSCQEATKIVPKTLRFCAGRLSSLLRALEISDTAEYQPLGVVCDFATLLGTYQKGFSLIIEPRSDEEVENNTILQYTCLDASIAMQPIIRRFRSVVITSGTLSPLDMYPRMLNFMPVVTERLGMSLNRDQEVISTKFEGRRDPSVLRNYGALLLQFTTVETVSVWDEIGILRQVVQHKLLFVETPDSVESSLALSNYRCVILFGIPYMNTQSRILRARLEFLRDNYQIQEAEFLTFDAMRTAAQCVGRVIRGKKDYGIMVWADKRYNRLDKRSKMPQWVSDNLQHSHLNLSTEMAVSLARTFLKEMAQPFSLTAQLGKALWTLEMVEKQPTSKKPTHIALTTAATSPSYEGDDQQHPPSSSSSSST</sequence>
<keyword evidence="13" id="KW-0238">DNA-binding</keyword>
<gene>
    <name evidence="21" type="ORF">ACA1_058750</name>
</gene>
<dbReference type="PROSITE" id="PS00690">
    <property type="entry name" value="DEAH_ATP_HELICASE"/>
    <property type="match status" value="1"/>
</dbReference>
<evidence type="ECO:0000256" key="2">
    <source>
        <dbReference type="ARBA" id="ARBA00004123"/>
    </source>
</evidence>
<dbReference type="InterPro" id="IPR001945">
    <property type="entry name" value="RAD3/XPD"/>
</dbReference>
<protein>
    <recommendedName>
        <fullName evidence="17">DNA 5'-3' helicase</fullName>
        <ecNumber evidence="17">5.6.2.3</ecNumber>
    </recommendedName>
</protein>
<keyword evidence="12" id="KW-0411">Iron-sulfur</keyword>
<evidence type="ECO:0000256" key="17">
    <source>
        <dbReference type="ARBA" id="ARBA00044969"/>
    </source>
</evidence>
<dbReference type="GO" id="GO:0003684">
    <property type="term" value="F:damaged DNA binding"/>
    <property type="evidence" value="ECO:0007669"/>
    <property type="project" value="TreeGrafter"/>
</dbReference>
<dbReference type="GO" id="GO:0043139">
    <property type="term" value="F:5'-3' DNA helicase activity"/>
    <property type="evidence" value="ECO:0007669"/>
    <property type="project" value="UniProtKB-EC"/>
</dbReference>
<dbReference type="GO" id="GO:0046872">
    <property type="term" value="F:metal ion binding"/>
    <property type="evidence" value="ECO:0007669"/>
    <property type="project" value="UniProtKB-KW"/>
</dbReference>
<dbReference type="Pfam" id="PF06733">
    <property type="entry name" value="DEAD_2"/>
    <property type="match status" value="1"/>
</dbReference>
<dbReference type="Proteomes" id="UP000011083">
    <property type="component" value="Unassembled WGS sequence"/>
</dbReference>
<dbReference type="GO" id="GO:0006366">
    <property type="term" value="P:transcription by RNA polymerase II"/>
    <property type="evidence" value="ECO:0007669"/>
    <property type="project" value="TreeGrafter"/>
</dbReference>
<keyword evidence="10" id="KW-0067">ATP-binding</keyword>
<dbReference type="FunFam" id="3.40.50.300:FF:000128">
    <property type="entry name" value="Putative DNA repair helicase RAD3"/>
    <property type="match status" value="1"/>
</dbReference>
<keyword evidence="14" id="KW-0234">DNA repair</keyword>
<keyword evidence="22" id="KW-1185">Reference proteome</keyword>
<dbReference type="NCBIfam" id="TIGR00604">
    <property type="entry name" value="rad3"/>
    <property type="match status" value="1"/>
</dbReference>
<evidence type="ECO:0000256" key="13">
    <source>
        <dbReference type="ARBA" id="ARBA00023125"/>
    </source>
</evidence>
<evidence type="ECO:0000256" key="4">
    <source>
        <dbReference type="ARBA" id="ARBA00022485"/>
    </source>
</evidence>
<organism evidence="21 22">
    <name type="scientific">Acanthamoeba castellanii (strain ATCC 30010 / Neff)</name>
    <dbReference type="NCBI Taxonomy" id="1257118"/>
    <lineage>
        <taxon>Eukaryota</taxon>
        <taxon>Amoebozoa</taxon>
        <taxon>Discosea</taxon>
        <taxon>Longamoebia</taxon>
        <taxon>Centramoebida</taxon>
        <taxon>Acanthamoebidae</taxon>
        <taxon>Acanthamoeba</taxon>
    </lineage>
</organism>
<evidence type="ECO:0000256" key="10">
    <source>
        <dbReference type="ARBA" id="ARBA00022840"/>
    </source>
</evidence>
<dbReference type="EC" id="5.6.2.3" evidence="17"/>
<dbReference type="Pfam" id="PF06777">
    <property type="entry name" value="HBB"/>
    <property type="match status" value="1"/>
</dbReference>
<dbReference type="EMBL" id="KB007974">
    <property type="protein sequence ID" value="ELR17209.1"/>
    <property type="molecule type" value="Genomic_DNA"/>
</dbReference>
<evidence type="ECO:0000256" key="3">
    <source>
        <dbReference type="ARBA" id="ARBA00009146"/>
    </source>
</evidence>